<evidence type="ECO:0000256" key="1">
    <source>
        <dbReference type="SAM" id="Phobius"/>
    </source>
</evidence>
<keyword evidence="1" id="KW-0812">Transmembrane</keyword>
<gene>
    <name evidence="2" type="ORF">SNAT2548_LOCUS16862</name>
</gene>
<keyword evidence="3" id="KW-1185">Reference proteome</keyword>
<sequence>MASSWYDPVVALLRAPFDLTVAANARAFDWHDYCGSSSHGFAYGDCVTTMQACGEIPLGKSGLTISGGNFLGDCTVLFVGIDTVEYHGMCGAGSLIRSDAPCRPHDFIFQELGCQLSLGAFWVIQAALMVFLFWQYFRPQGNGPPSDFKELEKYINWWNDFWVSLCANLYALTILTQGIENKVLSQIVGFAAGMGLDLAMYMLPVAAVQKLIRKLGCPEFLGGCAATGLGLYWGSCGLLQAFSASGVAVAGQHALANAAVQFLLNGLSKEAVVKLLLGNSDVNPPPPGRRYGPL</sequence>
<feature type="transmembrane region" description="Helical" evidence="1">
    <location>
        <begin position="116"/>
        <end position="137"/>
    </location>
</feature>
<feature type="transmembrane region" description="Helical" evidence="1">
    <location>
        <begin position="187"/>
        <end position="208"/>
    </location>
</feature>
<name>A0A812NI06_9DINO</name>
<evidence type="ECO:0000313" key="2">
    <source>
        <dbReference type="EMBL" id="CAE7321771.1"/>
    </source>
</evidence>
<protein>
    <submittedName>
        <fullName evidence="2">Uncharacterized protein</fullName>
    </submittedName>
</protein>
<comment type="caution">
    <text evidence="2">The sequence shown here is derived from an EMBL/GenBank/DDBJ whole genome shotgun (WGS) entry which is preliminary data.</text>
</comment>
<keyword evidence="1" id="KW-1133">Transmembrane helix</keyword>
<organism evidence="2 3">
    <name type="scientific">Symbiodinium natans</name>
    <dbReference type="NCBI Taxonomy" id="878477"/>
    <lineage>
        <taxon>Eukaryota</taxon>
        <taxon>Sar</taxon>
        <taxon>Alveolata</taxon>
        <taxon>Dinophyceae</taxon>
        <taxon>Suessiales</taxon>
        <taxon>Symbiodiniaceae</taxon>
        <taxon>Symbiodinium</taxon>
    </lineage>
</organism>
<accession>A0A812NI06</accession>
<dbReference type="AlphaFoldDB" id="A0A812NI06"/>
<feature type="transmembrane region" description="Helical" evidence="1">
    <location>
        <begin position="157"/>
        <end position="175"/>
    </location>
</feature>
<evidence type="ECO:0000313" key="3">
    <source>
        <dbReference type="Proteomes" id="UP000604046"/>
    </source>
</evidence>
<reference evidence="2" key="1">
    <citation type="submission" date="2021-02" db="EMBL/GenBank/DDBJ databases">
        <authorList>
            <person name="Dougan E. K."/>
            <person name="Rhodes N."/>
            <person name="Thang M."/>
            <person name="Chan C."/>
        </authorList>
    </citation>
    <scope>NUCLEOTIDE SEQUENCE</scope>
</reference>
<dbReference type="EMBL" id="CAJNDS010002093">
    <property type="protein sequence ID" value="CAE7321771.1"/>
    <property type="molecule type" value="Genomic_DNA"/>
</dbReference>
<keyword evidence="1" id="KW-0472">Membrane</keyword>
<dbReference type="Proteomes" id="UP000604046">
    <property type="component" value="Unassembled WGS sequence"/>
</dbReference>
<proteinExistence type="predicted"/>